<dbReference type="InterPro" id="IPR011990">
    <property type="entry name" value="TPR-like_helical_dom_sf"/>
</dbReference>
<dbReference type="SMART" id="SM00100">
    <property type="entry name" value="cNMP"/>
    <property type="match status" value="2"/>
</dbReference>
<feature type="region of interest" description="Disordered" evidence="1">
    <location>
        <begin position="524"/>
        <end position="592"/>
    </location>
</feature>
<feature type="compositionally biased region" description="Basic and acidic residues" evidence="1">
    <location>
        <begin position="785"/>
        <end position="799"/>
    </location>
</feature>
<dbReference type="Proteomes" id="UP000241890">
    <property type="component" value="Unassembled WGS sequence"/>
</dbReference>
<evidence type="ECO:0000256" key="1">
    <source>
        <dbReference type="SAM" id="MobiDB-lite"/>
    </source>
</evidence>
<comment type="caution">
    <text evidence="3">The sequence shown here is derived from an EMBL/GenBank/DDBJ whole genome shotgun (WGS) entry which is preliminary data.</text>
</comment>
<feature type="domain" description="Cyclic nucleotide-binding" evidence="2">
    <location>
        <begin position="1212"/>
        <end position="1259"/>
    </location>
</feature>
<sequence>MTSGVSLTRLPLEGDGVIKNLYHFLWTRDELDCGPKINIPDTVIYEFRQPATWYFTSRSGHIKKKSRYNLSNIRIEETFTRNSLASDIVACYLSTNAESGKTTIEYFDRQTLRDFLYKREKVDNGILQKFIEPKGTRNMVIRGAWSPKILLLERRENMRHLTDAKYSLYERAVTYEGPDHYSRAAPVRGAHLPLAIQRVCEDIVNHVAEVSFRKFSISRMAANFKVDGNDRVWLLWCSSLRLAQSFPASASADAGSLVPPASRVGAASSVSSLSSFGMPPRRQIVPSSKGPVSLLPHCEVPEVVQRAFSTNQASRAAGTHLPLDEIRPPESSSGFDGRIAKSSDRDGPHANLSENVVAIQTSTCRSCRGSVLMDRFYRVPYKTIVAHFEQFMTILAANNACARSRRRSGLQIEWPPSRELVRVVGNIGLGPLEDLREVIRTAKDRSKVVIAQEDIEIPPIIREAHPHLACADYRRYRKDPMFLYKTSAVCEDCYLVFAQVASAAKQDIFAKELQRQFDELTGTANEDPEIRAHRLHAKNVRAQAEHIERTTRQRRERKDQRRKERERKRQAQQFMASGANPGTRLAKMAGPSMPPRIDEKSLASIAVCKSEPVLEALQKRESELAEAQLSRDTGGLSATTLEEVSDLPSEFQQELRERENSFFRDLYRNPNLEHGHPLAHMISAQAKVHITEAALTSDIKSAPQPRKSKRSNGRSAALPGSGGGARRSSTQAFVSKLLSPRDLKSVDWSSPYVQPQVSGKPLMAGRKRSPRSRAADQVPTVDGNYDDRRPGSREDRPASRESQSAAEHREFLLKTLEHVQSQLDNPAPLNQAVGLAKSAELAGECIDQGTSLDAAWEARDRALVATPSNLGRVLRTAVHIGGERMMVAVDMSGEDMILTVFNPRASLSQKVEVPMSVVLENAPDSCATSEELARFVVDTLEPDTVPSLLSNAATPVKAVKKLQMKKLALRKPKGTGSKVTGDAQATRDFPWLLQTKSMEIFGSHAGDLSAREGAHRTANYWEKETKRLSSALASGSAHLTRSEAFKAHFCKAFAEAHLGRDEHALADYTAAIRAMPHNGPAYFNRSEMHARLGNYKAAIADLDAAIVRDAAHSAEYLGNRALLHRKLGHFAQAMSDYERAAVHRHMRANKRRTARLFELKSCNAAEEYKKLAAMGQSKVGRSALAALLNSDVRTRHGENIENICAALRELVLFKSIPFEILRGLAGLAQYIEISGGKYVFKQGDIGSSMFVILSGEVSVRKGVHEGGGAAADRAVGQSADSVRETFHGKGASRRSVLDDLQEFVTKPPPEEITVARLRPGVSFGEIGDGIASNPSGGDGSLELPLPAYSESEEKEGLDRRASIFVEKDAEFLVFKTSPSASKTLDAYRSWQIGHRIESFRRSSIFADWDQANLEKLAKMAMLQQFASGTILIAQGKPANDLFFVDCGVCRVSKEVDVSGTAQVQEHPIRATSYSALLDDANSQELPFQAGFSSNVSPKSGLRKSTPEKTESRRDFEVSIIGRGQVAGEFTVLENHLEIPSPVTVTALTTVDVLVIPREELSSIMHAFYGASMAKLRENLGVNTKPTKTLQSIYAENRNWEREKRKIVLSNVTMNNRLRRVQRELDASRRAQDDSVVPTFS</sequence>
<feature type="domain" description="Cyclic nucleotide-binding" evidence="2">
    <location>
        <begin position="1404"/>
        <end position="1564"/>
    </location>
</feature>
<proteinExistence type="predicted"/>
<organism evidence="3 4">
    <name type="scientific">Hondaea fermentalgiana</name>
    <dbReference type="NCBI Taxonomy" id="2315210"/>
    <lineage>
        <taxon>Eukaryota</taxon>
        <taxon>Sar</taxon>
        <taxon>Stramenopiles</taxon>
        <taxon>Bigyra</taxon>
        <taxon>Labyrinthulomycetes</taxon>
        <taxon>Thraustochytrida</taxon>
        <taxon>Thraustochytriidae</taxon>
        <taxon>Hondaea</taxon>
    </lineage>
</organism>
<dbReference type="InterPro" id="IPR019734">
    <property type="entry name" value="TPR_rpt"/>
</dbReference>
<dbReference type="InterPro" id="IPR000595">
    <property type="entry name" value="cNMP-bd_dom"/>
</dbReference>
<dbReference type="PROSITE" id="PS50042">
    <property type="entry name" value="CNMP_BINDING_3"/>
    <property type="match status" value="2"/>
</dbReference>
<dbReference type="InterPro" id="IPR014710">
    <property type="entry name" value="RmlC-like_jellyroll"/>
</dbReference>
<evidence type="ECO:0000259" key="2">
    <source>
        <dbReference type="PROSITE" id="PS50042"/>
    </source>
</evidence>
<dbReference type="InParanoid" id="A0A2R5GGU9"/>
<gene>
    <name evidence="3" type="ORF">FCC1311_060452</name>
</gene>
<feature type="region of interest" description="Disordered" evidence="1">
    <location>
        <begin position="315"/>
        <end position="350"/>
    </location>
</feature>
<accession>A0A2R5GGU9</accession>
<dbReference type="Gene3D" id="1.25.40.10">
    <property type="entry name" value="Tetratricopeptide repeat domain"/>
    <property type="match status" value="1"/>
</dbReference>
<dbReference type="EMBL" id="BEYU01000067">
    <property type="protein sequence ID" value="GBG29825.1"/>
    <property type="molecule type" value="Genomic_DNA"/>
</dbReference>
<evidence type="ECO:0000313" key="4">
    <source>
        <dbReference type="Proteomes" id="UP000241890"/>
    </source>
</evidence>
<reference evidence="3 4" key="1">
    <citation type="submission" date="2017-12" db="EMBL/GenBank/DDBJ databases">
        <title>Sequencing, de novo assembly and annotation of complete genome of a new Thraustochytrid species, strain FCC1311.</title>
        <authorList>
            <person name="Sedici K."/>
            <person name="Godart F."/>
            <person name="Aiese Cigliano R."/>
            <person name="Sanseverino W."/>
            <person name="Barakat M."/>
            <person name="Ortet P."/>
            <person name="Marechal E."/>
            <person name="Cagnac O."/>
            <person name="Amato A."/>
        </authorList>
    </citation>
    <scope>NUCLEOTIDE SEQUENCE [LARGE SCALE GENOMIC DNA]</scope>
</reference>
<dbReference type="Pfam" id="PF13181">
    <property type="entry name" value="TPR_8"/>
    <property type="match status" value="2"/>
</dbReference>
<dbReference type="InterPro" id="IPR018490">
    <property type="entry name" value="cNMP-bd_dom_sf"/>
</dbReference>
<dbReference type="SUPFAM" id="SSF51206">
    <property type="entry name" value="cAMP-binding domain-like"/>
    <property type="match status" value="2"/>
</dbReference>
<feature type="compositionally biased region" description="Basic and acidic residues" evidence="1">
    <location>
        <begin position="338"/>
        <end position="348"/>
    </location>
</feature>
<feature type="region of interest" description="Disordered" evidence="1">
    <location>
        <begin position="695"/>
        <end position="731"/>
    </location>
</feature>
<name>A0A2R5GGU9_9STRA</name>
<dbReference type="SMART" id="SM00028">
    <property type="entry name" value="TPR"/>
    <property type="match status" value="3"/>
</dbReference>
<feature type="region of interest" description="Disordered" evidence="1">
    <location>
        <begin position="1491"/>
        <end position="1512"/>
    </location>
</feature>
<feature type="compositionally biased region" description="Basic and acidic residues" evidence="1">
    <location>
        <begin position="543"/>
        <end position="569"/>
    </location>
</feature>
<feature type="region of interest" description="Disordered" evidence="1">
    <location>
        <begin position="751"/>
        <end position="806"/>
    </location>
</feature>
<dbReference type="SUPFAM" id="SSF48452">
    <property type="entry name" value="TPR-like"/>
    <property type="match status" value="1"/>
</dbReference>
<dbReference type="OrthoDB" id="298589at2759"/>
<dbReference type="CDD" id="cd00038">
    <property type="entry name" value="CAP_ED"/>
    <property type="match status" value="2"/>
</dbReference>
<dbReference type="Gene3D" id="2.60.120.10">
    <property type="entry name" value="Jelly Rolls"/>
    <property type="match status" value="2"/>
</dbReference>
<keyword evidence="4" id="KW-1185">Reference proteome</keyword>
<dbReference type="PANTHER" id="PTHR23011:SF28">
    <property type="entry name" value="CYCLIC NUCLEOTIDE-BINDING DOMAIN CONTAINING PROTEIN"/>
    <property type="match status" value="1"/>
</dbReference>
<evidence type="ECO:0000313" key="3">
    <source>
        <dbReference type="EMBL" id="GBG29825.1"/>
    </source>
</evidence>
<protein>
    <submittedName>
        <fullName evidence="3">Small glutamine-rich tetratricopeptide repeat-containing protein beta</fullName>
    </submittedName>
</protein>
<dbReference type="PANTHER" id="PTHR23011">
    <property type="entry name" value="CYCLIC NUCLEOTIDE-BINDING DOMAIN CONTAINING PROTEIN"/>
    <property type="match status" value="1"/>
</dbReference>